<accession>A0A9X2AGU3</accession>
<keyword evidence="3" id="KW-1185">Reference proteome</keyword>
<keyword evidence="2" id="KW-0378">Hydrolase</keyword>
<keyword evidence="2" id="KW-0645">Protease</keyword>
<dbReference type="SUPFAM" id="SSF49464">
    <property type="entry name" value="Carboxypeptidase regulatory domain-like"/>
    <property type="match status" value="1"/>
</dbReference>
<sequence>MKYLMMMVKLALLLTATIARAQQQPASPAAPATLPTELECRVLTGRVTDPFAYPLTGATIMLRIPGQGFSPDAFSTNSEGHYIITAKQAIPRNTVMEVTAVGYATLELPLINCKPLDLTMMPLVSTSYKGKPRNKKPSGSGKVR</sequence>
<dbReference type="GO" id="GO:0004180">
    <property type="term" value="F:carboxypeptidase activity"/>
    <property type="evidence" value="ECO:0007669"/>
    <property type="project" value="UniProtKB-KW"/>
</dbReference>
<feature type="signal peptide" evidence="1">
    <location>
        <begin position="1"/>
        <end position="21"/>
    </location>
</feature>
<evidence type="ECO:0000256" key="1">
    <source>
        <dbReference type="SAM" id="SignalP"/>
    </source>
</evidence>
<dbReference type="EMBL" id="JALBGC010000004">
    <property type="protein sequence ID" value="MCI1189202.1"/>
    <property type="molecule type" value="Genomic_DNA"/>
</dbReference>
<comment type="caution">
    <text evidence="2">The sequence shown here is derived from an EMBL/GenBank/DDBJ whole genome shotgun (WGS) entry which is preliminary data.</text>
</comment>
<proteinExistence type="predicted"/>
<organism evidence="2 3">
    <name type="scientific">Hymenobacter cyanobacteriorum</name>
    <dbReference type="NCBI Taxonomy" id="2926463"/>
    <lineage>
        <taxon>Bacteria</taxon>
        <taxon>Pseudomonadati</taxon>
        <taxon>Bacteroidota</taxon>
        <taxon>Cytophagia</taxon>
        <taxon>Cytophagales</taxon>
        <taxon>Hymenobacteraceae</taxon>
        <taxon>Hymenobacter</taxon>
    </lineage>
</organism>
<reference evidence="2" key="1">
    <citation type="submission" date="2022-03" db="EMBL/GenBank/DDBJ databases">
        <title>Bacterial whole genome sequence for Hymenobacter sp. DH14.</title>
        <authorList>
            <person name="Le V."/>
        </authorList>
    </citation>
    <scope>NUCLEOTIDE SEQUENCE</scope>
    <source>
        <strain evidence="2">DH14</strain>
    </source>
</reference>
<dbReference type="Proteomes" id="UP001139193">
    <property type="component" value="Unassembled WGS sequence"/>
</dbReference>
<dbReference type="RefSeq" id="WP_241937421.1">
    <property type="nucleotide sequence ID" value="NZ_JALBGC010000004.1"/>
</dbReference>
<dbReference type="InterPro" id="IPR008969">
    <property type="entry name" value="CarboxyPept-like_regulatory"/>
</dbReference>
<evidence type="ECO:0000313" key="3">
    <source>
        <dbReference type="Proteomes" id="UP001139193"/>
    </source>
</evidence>
<keyword evidence="2" id="KW-0121">Carboxypeptidase</keyword>
<dbReference type="AlphaFoldDB" id="A0A9X2AGU3"/>
<gene>
    <name evidence="2" type="ORF">MON38_17395</name>
</gene>
<evidence type="ECO:0000313" key="2">
    <source>
        <dbReference type="EMBL" id="MCI1189202.1"/>
    </source>
</evidence>
<protein>
    <submittedName>
        <fullName evidence="2">Carboxypeptidase-like regulatory domain-containing protein</fullName>
    </submittedName>
</protein>
<name>A0A9X2AGU3_9BACT</name>
<keyword evidence="1" id="KW-0732">Signal</keyword>
<feature type="chain" id="PRO_5040913005" evidence="1">
    <location>
        <begin position="22"/>
        <end position="144"/>
    </location>
</feature>